<dbReference type="PROSITE" id="PS51257">
    <property type="entry name" value="PROKAR_LIPOPROTEIN"/>
    <property type="match status" value="1"/>
</dbReference>
<protein>
    <submittedName>
        <fullName evidence="3">DMT family transporter</fullName>
    </submittedName>
</protein>
<accession>A0ABT9KEC2</accession>
<feature type="transmembrane region" description="Helical" evidence="1">
    <location>
        <begin position="279"/>
        <end position="303"/>
    </location>
</feature>
<dbReference type="PANTHER" id="PTHR22911">
    <property type="entry name" value="ACYL-MALONYL CONDENSING ENZYME-RELATED"/>
    <property type="match status" value="1"/>
</dbReference>
<feature type="transmembrane region" description="Helical" evidence="1">
    <location>
        <begin position="246"/>
        <end position="267"/>
    </location>
</feature>
<dbReference type="Proteomes" id="UP001224083">
    <property type="component" value="Unassembled WGS sequence"/>
</dbReference>
<reference evidence="3 4" key="1">
    <citation type="submission" date="2022-12" db="EMBL/GenBank/DDBJ databases">
        <title>Genome sequence of Pasteurellaceae Bisgaard Taxon 45.</title>
        <authorList>
            <person name="Foggin C."/>
            <person name="Rosen L.E."/>
            <person name="Henton M."/>
            <person name="Buys A."/>
            <person name="Floyd T."/>
            <person name="Turner A.D."/>
            <person name="Tarbin J."/>
            <person name="Lloyd A.S."/>
            <person name="Chaitezvi C."/>
            <person name="Ellis R.J."/>
            <person name="Roberts H.C."/>
            <person name="Dastjerdi A."/>
            <person name="Nunez A."/>
            <person name="Van Vliet A.H."/>
            <person name="Steinbach F."/>
        </authorList>
    </citation>
    <scope>NUCLEOTIDE SEQUENCE [LARGE SCALE GENOMIC DNA]</scope>
    <source>
        <strain evidence="3 4">VF20HR</strain>
    </source>
</reference>
<feature type="domain" description="EamA" evidence="2">
    <location>
        <begin position="7"/>
        <end position="142"/>
    </location>
</feature>
<dbReference type="InterPro" id="IPR000620">
    <property type="entry name" value="EamA_dom"/>
</dbReference>
<gene>
    <name evidence="3" type="ORF">O7M46_00635</name>
</gene>
<dbReference type="PANTHER" id="PTHR22911:SF134">
    <property type="entry name" value="DMT FAMILY TRANSPORTER"/>
    <property type="match status" value="1"/>
</dbReference>
<evidence type="ECO:0000259" key="2">
    <source>
        <dbReference type="Pfam" id="PF00892"/>
    </source>
</evidence>
<dbReference type="Pfam" id="PF00892">
    <property type="entry name" value="EamA"/>
    <property type="match status" value="2"/>
</dbReference>
<feature type="transmembrane region" description="Helical" evidence="1">
    <location>
        <begin position="102"/>
        <end position="119"/>
    </location>
</feature>
<feature type="transmembrane region" description="Helical" evidence="1">
    <location>
        <begin position="214"/>
        <end position="234"/>
    </location>
</feature>
<keyword evidence="4" id="KW-1185">Reference proteome</keyword>
<keyword evidence="1" id="KW-1133">Transmembrane helix</keyword>
<proteinExistence type="predicted"/>
<comment type="caution">
    <text evidence="3">The sequence shown here is derived from an EMBL/GenBank/DDBJ whole genome shotgun (WGS) entry which is preliminary data.</text>
</comment>
<feature type="transmembrane region" description="Helical" evidence="1">
    <location>
        <begin position="187"/>
        <end position="208"/>
    </location>
</feature>
<feature type="transmembrane region" description="Helical" evidence="1">
    <location>
        <begin position="152"/>
        <end position="175"/>
    </location>
</feature>
<evidence type="ECO:0000256" key="1">
    <source>
        <dbReference type="SAM" id="Phobius"/>
    </source>
</evidence>
<feature type="transmembrane region" description="Helical" evidence="1">
    <location>
        <begin position="68"/>
        <end position="90"/>
    </location>
</feature>
<dbReference type="EMBL" id="JAQAHH010000001">
    <property type="protein sequence ID" value="MDP9499466.1"/>
    <property type="molecule type" value="Genomic_DNA"/>
</dbReference>
<dbReference type="InterPro" id="IPR037185">
    <property type="entry name" value="EmrE-like"/>
</dbReference>
<feature type="domain" description="EamA" evidence="2">
    <location>
        <begin position="157"/>
        <end position="295"/>
    </location>
</feature>
<keyword evidence="1" id="KW-0472">Membrane</keyword>
<dbReference type="Gene3D" id="1.10.3730.20">
    <property type="match status" value="1"/>
</dbReference>
<evidence type="ECO:0000313" key="4">
    <source>
        <dbReference type="Proteomes" id="UP001224083"/>
    </source>
</evidence>
<feature type="transmembrane region" description="Helical" evidence="1">
    <location>
        <begin position="39"/>
        <end position="56"/>
    </location>
</feature>
<keyword evidence="1" id="KW-0812">Transmembrane</keyword>
<evidence type="ECO:0000313" key="3">
    <source>
        <dbReference type="EMBL" id="MDP9499466.1"/>
    </source>
</evidence>
<organism evidence="3 4">
    <name type="scientific">Bisgaard Taxon 45</name>
    <dbReference type="NCBI Taxonomy" id="304289"/>
    <lineage>
        <taxon>Bacteria</taxon>
        <taxon>Pseudomonadati</taxon>
        <taxon>Pseudomonadota</taxon>
        <taxon>Gammaproteobacteria</taxon>
        <taxon>Pasteurellales</taxon>
        <taxon>Pasteurellaceae</taxon>
    </lineage>
</organism>
<sequence>MKQQPLLGFLFAFTAACMWGSLPIALQQVLNVMDAQTVVWFRFAVAAIGLFFILNVTKKLPNWTVLRLRHWLLILLGIVGLSANFLLYNVALHYIPPTTSQIFSPLTSFGMLLAGVLLFKETFALHQKMGLGLLILGLILFFNQRAEDFLQFSTYVKGIVICISASLVWVTYGIAQKLMSHRLTAQQVLLPIYIGCTILFTPTATFSQVTHLNVLQIGCLIYCCLNTLIAYGAYAEALNHWDVTKVSAIVTQIPILTLIFSEVLVFILPDYVMGDDLNWISYIGALLVVSGALFSATGHRILVKIKGRKA</sequence>
<name>A0ABT9KEC2_9PAST</name>
<feature type="transmembrane region" description="Helical" evidence="1">
    <location>
        <begin position="131"/>
        <end position="146"/>
    </location>
</feature>
<dbReference type="SUPFAM" id="SSF103481">
    <property type="entry name" value="Multidrug resistance efflux transporter EmrE"/>
    <property type="match status" value="1"/>
</dbReference>